<evidence type="ECO:0000256" key="21">
    <source>
        <dbReference type="RuleBase" id="RU363065"/>
    </source>
</evidence>
<accession>A0ABQ0C6X2</accession>
<evidence type="ECO:0000256" key="2">
    <source>
        <dbReference type="ARBA" id="ARBA00004429"/>
    </source>
</evidence>
<dbReference type="EC" id="2.7.1.107" evidence="4 21"/>
<evidence type="ECO:0000313" key="22">
    <source>
        <dbReference type="EMBL" id="GAB0056625.1"/>
    </source>
</evidence>
<dbReference type="PANTHER" id="PTHR34299:SF1">
    <property type="entry name" value="DIACYLGLYCEROL KINASE"/>
    <property type="match status" value="1"/>
</dbReference>
<dbReference type="Gene3D" id="1.10.287.3610">
    <property type="match status" value="1"/>
</dbReference>
<evidence type="ECO:0000256" key="13">
    <source>
        <dbReference type="ARBA" id="ARBA00022777"/>
    </source>
</evidence>
<sequence>MKPGATGLTRVIHAAGYSWLGFQAAWRHEAAFRQELIGVLLLMPIGVWLGGNAVERSLLIGSLLVVLIVELLNSSVEAVVDRIGPERHPLSGRAKDLGSSAVFVALAMAVVVWGLVAWERFGSF</sequence>
<evidence type="ECO:0000256" key="20">
    <source>
        <dbReference type="ARBA" id="ARBA00023264"/>
    </source>
</evidence>
<keyword evidence="10 21" id="KW-0812">Transmembrane</keyword>
<evidence type="ECO:0000256" key="16">
    <source>
        <dbReference type="ARBA" id="ARBA00022989"/>
    </source>
</evidence>
<evidence type="ECO:0000256" key="4">
    <source>
        <dbReference type="ARBA" id="ARBA00012133"/>
    </source>
</evidence>
<keyword evidence="17 21" id="KW-0443">Lipid metabolism</keyword>
<evidence type="ECO:0000256" key="3">
    <source>
        <dbReference type="ARBA" id="ARBA00005967"/>
    </source>
</evidence>
<feature type="transmembrane region" description="Helical" evidence="21">
    <location>
        <begin position="60"/>
        <end position="80"/>
    </location>
</feature>
<evidence type="ECO:0000256" key="19">
    <source>
        <dbReference type="ARBA" id="ARBA00023209"/>
    </source>
</evidence>
<keyword evidence="20 21" id="KW-1208">Phospholipid metabolism</keyword>
<comment type="function">
    <text evidence="21">Catalyzes the ATP-dependent phosphorylation of sn-l,2-diacylglycerol (DAG) to phosphatidic acid. Involved in the recycling of diacylglycerol produced as a by-product during membrane-derived oligosaccharide (MDO) biosynthesis.</text>
</comment>
<evidence type="ECO:0000256" key="1">
    <source>
        <dbReference type="ARBA" id="ARBA00001946"/>
    </source>
</evidence>
<keyword evidence="16 21" id="KW-1133">Transmembrane helix</keyword>
<evidence type="ECO:0000256" key="15">
    <source>
        <dbReference type="ARBA" id="ARBA00022842"/>
    </source>
</evidence>
<dbReference type="Pfam" id="PF01219">
    <property type="entry name" value="DAGK_prokar"/>
    <property type="match status" value="1"/>
</dbReference>
<dbReference type="Proteomes" id="UP001628193">
    <property type="component" value="Unassembled WGS sequence"/>
</dbReference>
<comment type="catalytic activity">
    <reaction evidence="21">
        <text>a 1,2-diacyl-sn-glycerol + ATP = a 1,2-diacyl-sn-glycero-3-phosphate + ADP + H(+)</text>
        <dbReference type="Rhea" id="RHEA:10272"/>
        <dbReference type="ChEBI" id="CHEBI:15378"/>
        <dbReference type="ChEBI" id="CHEBI:17815"/>
        <dbReference type="ChEBI" id="CHEBI:30616"/>
        <dbReference type="ChEBI" id="CHEBI:58608"/>
        <dbReference type="ChEBI" id="CHEBI:456216"/>
        <dbReference type="EC" id="2.7.1.107"/>
    </reaction>
</comment>
<keyword evidence="19" id="KW-0594">Phospholipid biosynthesis</keyword>
<evidence type="ECO:0000256" key="18">
    <source>
        <dbReference type="ARBA" id="ARBA00023136"/>
    </source>
</evidence>
<feature type="transmembrane region" description="Helical" evidence="21">
    <location>
        <begin position="36"/>
        <end position="54"/>
    </location>
</feature>
<reference evidence="22 23" key="2">
    <citation type="submission" date="2024-09" db="EMBL/GenBank/DDBJ databases">
        <title>Draft genome sequence of Candidatus Magnetaquicoccaceae bacterium FCR-1.</title>
        <authorList>
            <person name="Shimoshige H."/>
            <person name="Shimamura S."/>
            <person name="Taoka A."/>
            <person name="Kobayashi H."/>
            <person name="Maekawa T."/>
        </authorList>
    </citation>
    <scope>NUCLEOTIDE SEQUENCE [LARGE SCALE GENOMIC DNA]</scope>
    <source>
        <strain evidence="22 23">FCR-1</strain>
    </source>
</reference>
<dbReference type="InterPro" id="IPR000829">
    <property type="entry name" value="DAGK"/>
</dbReference>
<name>A0ABQ0C6X2_9PROT</name>
<dbReference type="PANTHER" id="PTHR34299">
    <property type="entry name" value="DIACYLGLYCEROL KINASE"/>
    <property type="match status" value="1"/>
</dbReference>
<evidence type="ECO:0000256" key="12">
    <source>
        <dbReference type="ARBA" id="ARBA00022741"/>
    </source>
</evidence>
<evidence type="ECO:0000256" key="10">
    <source>
        <dbReference type="ARBA" id="ARBA00022692"/>
    </source>
</evidence>
<dbReference type="EMBL" id="BAAFGK010000004">
    <property type="protein sequence ID" value="GAB0056625.1"/>
    <property type="molecule type" value="Genomic_DNA"/>
</dbReference>
<evidence type="ECO:0000256" key="6">
    <source>
        <dbReference type="ARBA" id="ARBA00022475"/>
    </source>
</evidence>
<evidence type="ECO:0000256" key="14">
    <source>
        <dbReference type="ARBA" id="ARBA00022840"/>
    </source>
</evidence>
<dbReference type="InterPro" id="IPR036945">
    <property type="entry name" value="DAGK_sf"/>
</dbReference>
<evidence type="ECO:0000256" key="17">
    <source>
        <dbReference type="ARBA" id="ARBA00023098"/>
    </source>
</evidence>
<organism evidence="22 23">
    <name type="scientific">Candidatus Magnetaquiglobus chichijimensis</name>
    <dbReference type="NCBI Taxonomy" id="3141448"/>
    <lineage>
        <taxon>Bacteria</taxon>
        <taxon>Pseudomonadati</taxon>
        <taxon>Pseudomonadota</taxon>
        <taxon>Magnetococcia</taxon>
        <taxon>Magnetococcales</taxon>
        <taxon>Candidatus Magnetaquicoccaceae</taxon>
        <taxon>Candidatus Magnetaquiglobus</taxon>
    </lineage>
</organism>
<evidence type="ECO:0000256" key="7">
    <source>
        <dbReference type="ARBA" id="ARBA00022516"/>
    </source>
</evidence>
<keyword evidence="11" id="KW-0479">Metal-binding</keyword>
<keyword evidence="15" id="KW-0460">Magnesium</keyword>
<evidence type="ECO:0000256" key="11">
    <source>
        <dbReference type="ARBA" id="ARBA00022723"/>
    </source>
</evidence>
<dbReference type="GO" id="GO:0004143">
    <property type="term" value="F:ATP-dependent diacylglycerol kinase activity"/>
    <property type="evidence" value="ECO:0007669"/>
    <property type="project" value="UniProtKB-EC"/>
</dbReference>
<dbReference type="PROSITE" id="PS01069">
    <property type="entry name" value="DAGK_PROKAR"/>
    <property type="match status" value="1"/>
</dbReference>
<keyword evidence="14 21" id="KW-0067">ATP-binding</keyword>
<keyword evidence="18 21" id="KW-0472">Membrane</keyword>
<proteinExistence type="inferred from homology"/>
<keyword evidence="6" id="KW-1003">Cell membrane</keyword>
<dbReference type="CDD" id="cd14264">
    <property type="entry name" value="DAGK_IM"/>
    <property type="match status" value="1"/>
</dbReference>
<evidence type="ECO:0000256" key="9">
    <source>
        <dbReference type="ARBA" id="ARBA00022679"/>
    </source>
</evidence>
<dbReference type="InterPro" id="IPR033718">
    <property type="entry name" value="DAGK_prok"/>
</dbReference>
<comment type="caution">
    <text evidence="22">The sequence shown here is derived from an EMBL/GenBank/DDBJ whole genome shotgun (WGS) entry which is preliminary data.</text>
</comment>
<evidence type="ECO:0000313" key="23">
    <source>
        <dbReference type="Proteomes" id="UP001628193"/>
    </source>
</evidence>
<keyword evidence="12 21" id="KW-0547">Nucleotide-binding</keyword>
<keyword evidence="7" id="KW-0444">Lipid biosynthesis</keyword>
<keyword evidence="9 21" id="KW-0808">Transferase</keyword>
<keyword evidence="23" id="KW-1185">Reference proteome</keyword>
<gene>
    <name evidence="22" type="primary">dgkA</name>
    <name evidence="22" type="ORF">SIID45300_00933</name>
</gene>
<keyword evidence="8 21" id="KW-0997">Cell inner membrane</keyword>
<comment type="subcellular location">
    <subcellularLocation>
        <location evidence="2 21">Cell inner membrane</location>
        <topology evidence="2 21">Multi-pass membrane protein</topology>
    </subcellularLocation>
</comment>
<reference evidence="22 23" key="1">
    <citation type="submission" date="2024-05" db="EMBL/GenBank/DDBJ databases">
        <authorList>
            <consortium name="Candidatus Magnetaquicoccaceae bacterium FCR-1 genome sequencing consortium"/>
            <person name="Shimoshige H."/>
            <person name="Shimamura S."/>
            <person name="Taoka A."/>
            <person name="Kobayashi H."/>
            <person name="Maekawa T."/>
        </authorList>
    </citation>
    <scope>NUCLEOTIDE SEQUENCE [LARGE SCALE GENOMIC DNA]</scope>
    <source>
        <strain evidence="22 23">FCR-1</strain>
    </source>
</reference>
<evidence type="ECO:0000256" key="8">
    <source>
        <dbReference type="ARBA" id="ARBA00022519"/>
    </source>
</evidence>
<evidence type="ECO:0000256" key="5">
    <source>
        <dbReference type="ARBA" id="ARBA00017575"/>
    </source>
</evidence>
<dbReference type="RefSeq" id="WP_420904349.1">
    <property type="nucleotide sequence ID" value="NZ_BAAFGK010000004.1"/>
</dbReference>
<comment type="cofactor">
    <cofactor evidence="1">
        <name>Mg(2+)</name>
        <dbReference type="ChEBI" id="CHEBI:18420"/>
    </cofactor>
</comment>
<feature type="transmembrane region" description="Helical" evidence="21">
    <location>
        <begin position="101"/>
        <end position="118"/>
    </location>
</feature>
<comment type="similarity">
    <text evidence="3 21">Belongs to the bacterial diacylglycerol kinase family.</text>
</comment>
<keyword evidence="13 21" id="KW-0418">Kinase</keyword>
<protein>
    <recommendedName>
        <fullName evidence="5 21">Diacylglycerol kinase</fullName>
        <ecNumber evidence="4 21">2.7.1.107</ecNumber>
    </recommendedName>
</protein>